<evidence type="ECO:0000313" key="1">
    <source>
        <dbReference type="EMBL" id="MCC2228130.1"/>
    </source>
</evidence>
<sequence length="65" mass="7733">MLYRTLLKLKERNGLTDDLKNKIDIFFATGRITEEQYNELMDINKEERALTMEDRVWGNSVLCHV</sequence>
<comment type="caution">
    <text evidence="1">The sequence shown here is derived from an EMBL/GenBank/DDBJ whole genome shotgun (WGS) entry which is preliminary data.</text>
</comment>
<evidence type="ECO:0008006" key="3">
    <source>
        <dbReference type="Google" id="ProtNLM"/>
    </source>
</evidence>
<dbReference type="EMBL" id="JAJEQQ010000013">
    <property type="protein sequence ID" value="MCC2228130.1"/>
    <property type="molecule type" value="Genomic_DNA"/>
</dbReference>
<organism evidence="1 2">
    <name type="scientific">Blautia fusiformis</name>
    <dbReference type="NCBI Taxonomy" id="2881264"/>
    <lineage>
        <taxon>Bacteria</taxon>
        <taxon>Bacillati</taxon>
        <taxon>Bacillota</taxon>
        <taxon>Clostridia</taxon>
        <taxon>Lachnospirales</taxon>
        <taxon>Lachnospiraceae</taxon>
        <taxon>Blautia</taxon>
    </lineage>
</organism>
<accession>A0AAW4W6H3</accession>
<dbReference type="Proteomes" id="UP001198612">
    <property type="component" value="Unassembled WGS sequence"/>
</dbReference>
<keyword evidence="2" id="KW-1185">Reference proteome</keyword>
<reference evidence="1 2" key="1">
    <citation type="submission" date="2021-10" db="EMBL/GenBank/DDBJ databases">
        <title>Anaerobic single-cell dispensing facilitates the cultivation of human gut bacteria.</title>
        <authorList>
            <person name="Afrizal A."/>
        </authorList>
    </citation>
    <scope>NUCLEOTIDE SEQUENCE [LARGE SCALE GENOMIC DNA]</scope>
    <source>
        <strain evidence="1 2">CLA-AA-H217</strain>
    </source>
</reference>
<protein>
    <recommendedName>
        <fullName evidence="3">XkdX family protein</fullName>
    </recommendedName>
</protein>
<gene>
    <name evidence="1" type="ORF">LKD40_09990</name>
</gene>
<dbReference type="RefSeq" id="WP_227588781.1">
    <property type="nucleotide sequence ID" value="NZ_JAJEQQ010000013.1"/>
</dbReference>
<name>A0AAW4W6H3_9FIRM</name>
<proteinExistence type="predicted"/>
<dbReference type="AlphaFoldDB" id="A0AAW4W6H3"/>
<evidence type="ECO:0000313" key="2">
    <source>
        <dbReference type="Proteomes" id="UP001198612"/>
    </source>
</evidence>